<dbReference type="SMART" id="SM00320">
    <property type="entry name" value="WD40"/>
    <property type="match status" value="8"/>
</dbReference>
<dbReference type="EMBL" id="SWKV01000192">
    <property type="protein sequence ID" value="KAF3031159.1"/>
    <property type="molecule type" value="Genomic_DNA"/>
</dbReference>
<dbReference type="InterPro" id="IPR010730">
    <property type="entry name" value="HET"/>
</dbReference>
<evidence type="ECO:0000256" key="6">
    <source>
        <dbReference type="PROSITE-ProRule" id="PRU00221"/>
    </source>
</evidence>
<dbReference type="Proteomes" id="UP000758155">
    <property type="component" value="Unassembled WGS sequence"/>
</dbReference>
<dbReference type="PRINTS" id="PR00320">
    <property type="entry name" value="GPROTEINBRPT"/>
</dbReference>
<keyword evidence="11" id="KW-1185">Reference proteome</keyword>
<dbReference type="PANTHER" id="PTHR22847">
    <property type="entry name" value="WD40 REPEAT PROTEIN"/>
    <property type="match status" value="1"/>
</dbReference>
<protein>
    <recommendedName>
        <fullName evidence="4">Mitochondrial division protein 1</fullName>
    </recommendedName>
</protein>
<dbReference type="GO" id="GO:0005634">
    <property type="term" value="C:nucleus"/>
    <property type="evidence" value="ECO:0007669"/>
    <property type="project" value="TreeGrafter"/>
</dbReference>
<evidence type="ECO:0000256" key="4">
    <source>
        <dbReference type="ARBA" id="ARBA00039789"/>
    </source>
</evidence>
<dbReference type="PROSITE" id="PS00678">
    <property type="entry name" value="WD_REPEATS_1"/>
    <property type="match status" value="1"/>
</dbReference>
<dbReference type="PANTHER" id="PTHR22847:SF637">
    <property type="entry name" value="WD REPEAT DOMAIN 5B"/>
    <property type="match status" value="1"/>
</dbReference>
<evidence type="ECO:0000259" key="9">
    <source>
        <dbReference type="Pfam" id="PF25521"/>
    </source>
</evidence>
<evidence type="ECO:0000259" key="7">
    <source>
        <dbReference type="Pfam" id="PF06985"/>
    </source>
</evidence>
<proteinExistence type="inferred from homology"/>
<feature type="domain" description="TANC1/2-like winged helix" evidence="9">
    <location>
        <begin position="587"/>
        <end position="663"/>
    </location>
</feature>
<organism evidence="10 11">
    <name type="scientific">Didymella heteroderae</name>
    <dbReference type="NCBI Taxonomy" id="1769908"/>
    <lineage>
        <taxon>Eukaryota</taxon>
        <taxon>Fungi</taxon>
        <taxon>Dikarya</taxon>
        <taxon>Ascomycota</taxon>
        <taxon>Pezizomycotina</taxon>
        <taxon>Dothideomycetes</taxon>
        <taxon>Pleosporomycetidae</taxon>
        <taxon>Pleosporales</taxon>
        <taxon>Pleosporineae</taxon>
        <taxon>Didymellaceae</taxon>
        <taxon>Didymella</taxon>
    </lineage>
</organism>
<comment type="similarity">
    <text evidence="3">Belongs to the WD repeat MDV1/CAF4 family.</text>
</comment>
<feature type="repeat" description="WD" evidence="6">
    <location>
        <begin position="824"/>
        <end position="865"/>
    </location>
</feature>
<feature type="repeat" description="WD" evidence="6">
    <location>
        <begin position="908"/>
        <end position="949"/>
    </location>
</feature>
<dbReference type="InterPro" id="IPR020472">
    <property type="entry name" value="WD40_PAC1"/>
</dbReference>
<dbReference type="SUPFAM" id="SSF50978">
    <property type="entry name" value="WD40 repeat-like"/>
    <property type="match status" value="2"/>
</dbReference>
<dbReference type="Gene3D" id="3.40.50.300">
    <property type="entry name" value="P-loop containing nucleotide triphosphate hydrolases"/>
    <property type="match status" value="1"/>
</dbReference>
<dbReference type="AlphaFoldDB" id="A0A9P5BVC8"/>
<feature type="repeat" description="WD" evidence="6">
    <location>
        <begin position="1076"/>
        <end position="1117"/>
    </location>
</feature>
<dbReference type="InterPro" id="IPR015943">
    <property type="entry name" value="WD40/YVTN_repeat-like_dom_sf"/>
</dbReference>
<dbReference type="SUPFAM" id="SSF52540">
    <property type="entry name" value="P-loop containing nucleoside triphosphate hydrolases"/>
    <property type="match status" value="1"/>
</dbReference>
<feature type="repeat" description="WD" evidence="6">
    <location>
        <begin position="1034"/>
        <end position="1075"/>
    </location>
</feature>
<dbReference type="OrthoDB" id="674604at2759"/>
<accession>A0A9P5BVC8</accession>
<dbReference type="Pfam" id="PF24883">
    <property type="entry name" value="NPHP3_N"/>
    <property type="match status" value="1"/>
</dbReference>
<evidence type="ECO:0000313" key="11">
    <source>
        <dbReference type="Proteomes" id="UP000758155"/>
    </source>
</evidence>
<keyword evidence="1 6" id="KW-0853">WD repeat</keyword>
<dbReference type="Pfam" id="PF06985">
    <property type="entry name" value="HET"/>
    <property type="match status" value="1"/>
</dbReference>
<evidence type="ECO:0000256" key="1">
    <source>
        <dbReference type="ARBA" id="ARBA00022574"/>
    </source>
</evidence>
<gene>
    <name evidence="10" type="ORF">E8E12_000715</name>
</gene>
<feature type="repeat" description="WD" evidence="6">
    <location>
        <begin position="1118"/>
        <end position="1159"/>
    </location>
</feature>
<evidence type="ECO:0000259" key="8">
    <source>
        <dbReference type="Pfam" id="PF24883"/>
    </source>
</evidence>
<dbReference type="GO" id="GO:1990234">
    <property type="term" value="C:transferase complex"/>
    <property type="evidence" value="ECO:0007669"/>
    <property type="project" value="UniProtKB-ARBA"/>
</dbReference>
<dbReference type="InterPro" id="IPR027417">
    <property type="entry name" value="P-loop_NTPase"/>
</dbReference>
<evidence type="ECO:0000256" key="3">
    <source>
        <dbReference type="ARBA" id="ARBA00038415"/>
    </source>
</evidence>
<reference evidence="10" key="1">
    <citation type="submission" date="2019-04" db="EMBL/GenBank/DDBJ databases">
        <title>Sequencing of skin fungus with MAO and IRED activity.</title>
        <authorList>
            <person name="Marsaioli A.J."/>
            <person name="Bonatto J.M.C."/>
            <person name="Reis Junior O."/>
        </authorList>
    </citation>
    <scope>NUCLEOTIDE SEQUENCE</scope>
    <source>
        <strain evidence="10">28M1</strain>
    </source>
</reference>
<dbReference type="PROSITE" id="PS50294">
    <property type="entry name" value="WD_REPEATS_REGION"/>
    <property type="match status" value="8"/>
</dbReference>
<feature type="domain" description="Nephrocystin 3-like N-terminal" evidence="8">
    <location>
        <begin position="287"/>
        <end position="440"/>
    </location>
</feature>
<dbReference type="Pfam" id="PF00400">
    <property type="entry name" value="WD40"/>
    <property type="match status" value="8"/>
</dbReference>
<name>A0A9P5BVC8_9PLEO</name>
<feature type="repeat" description="WD" evidence="6">
    <location>
        <begin position="950"/>
        <end position="991"/>
    </location>
</feature>
<evidence type="ECO:0000256" key="5">
    <source>
        <dbReference type="ARBA" id="ARBA00043913"/>
    </source>
</evidence>
<feature type="repeat" description="WD" evidence="6">
    <location>
        <begin position="866"/>
        <end position="907"/>
    </location>
</feature>
<dbReference type="InterPro" id="IPR056884">
    <property type="entry name" value="NPHP3-like_N"/>
</dbReference>
<dbReference type="Pfam" id="PF25521">
    <property type="entry name" value="WHD_TANC1"/>
    <property type="match status" value="1"/>
</dbReference>
<evidence type="ECO:0000256" key="2">
    <source>
        <dbReference type="ARBA" id="ARBA00022737"/>
    </source>
</evidence>
<dbReference type="InterPro" id="IPR036322">
    <property type="entry name" value="WD40_repeat_dom_sf"/>
</dbReference>
<keyword evidence="2" id="KW-0677">Repeat</keyword>
<evidence type="ECO:0000313" key="10">
    <source>
        <dbReference type="EMBL" id="KAF3031159.1"/>
    </source>
</evidence>
<sequence>MRLLQSDQSGGFCLTEDLTDDELSSHPYAILSHTWGKDDEEVNFADLQSGSGHTKLGYKKLRFCGEQVEKDGLRYFWMDTCCIDKSSSAELSKAITSMFRWYGGAVRCYVYLADVTARASASTHESSRPWEPAFGSSRWFRRGWTLQELLAPRSVEFFDLHGTQLGDKKSLEQLLHEVTQIPLSALRNTPLDEFGVDERMFWAEGRETKHSEDRAYCLLGLFGVSMVPNYGEGVDRAFTRLQKEIQGEDFIARLPYAADAPFNSNTSQHEDACLPNTRVDLLNMIYMWANGDGEQHIFWLSGLAGTGKTTVARSVALLSRAKQQLGASFFFSKGGGDAGRAVKFVTSIAVQLARSVPGVHRHISNAIIQRPEIASQSLRDQWQYLVLEPLSKLEKPATFVLIVDALDECEGSTDAQLVVQLLAMSGSLKRVQLRVFLTSRPEVHIQYGLDQVPDAKRQGFVLHQVSPPTINHDIRLFLKHELDQIGRQHYQEPGWLGAEVIENLVRRASGLFIWAATACRFISEGTFAEDRLDMLADGSDCDSAAGPERHLDQLYLTVMQNLMRQILGSIAALLSPLSTLSLSKLIHIPEQRLKQMLKSLHAILDIPKGQDQTLRLHHPSFRDFLFSKDRCAHEKFHVDEKQAHATLASNCIELMSSRLKQDMCGMKAPGTLAAKVGKDRIAQRIRSELQYACINWIQHVAKAGMQLCNAQQVLEFLIEHFLHWLEALGWLGKVSEGIHAISLLESIVSDKDSTQLHAFVHDMKRFALYGRAAVEQAPLQVYYSTLMFTPTNSVVKQRFANDIPACIKRSPQVEWEWNALLQTLEGHTSRVEAVAFSPDGKTVASGSNDSTVKLWDAGTGTEKHTLVGHTSWVRAVVFSPDGKMVASASDDNTVQLSDAGTGLEQHTLVGHTDSVNAIVFSPDGKTVASASDDHTVKLWDASTGTEQRTLVGHTRWVRAVVFSPDGKTVASASHDKTVKLWDAGTGLEQRTLVEHTGGVYAVVFSPDGQTVASAGYDYTVKLWDAGTGTEKYTLVGHTASVNAVVFSPDGRTVASASDDHTVKLWDAGTGVEQHTLVEHTGGVYAVVFSPDGKMVASASDDNTVQLSDAGTGLEQHTLVGHTDSVNAIVFSPDGKTVASASGDKTVKLWDAGTGNELRTVQVHGYIDSLNFSHDSSRLITNRGTYPTLLVRNEQCATAELMSEVSVRGNWVLRGEDDFIWLPPGHRPYILATHRSMVVFGHGTGAVSILELAE</sequence>
<dbReference type="PROSITE" id="PS50082">
    <property type="entry name" value="WD_REPEATS_2"/>
    <property type="match status" value="8"/>
</dbReference>
<dbReference type="InterPro" id="IPR019775">
    <property type="entry name" value="WD40_repeat_CS"/>
</dbReference>
<dbReference type="CDD" id="cd00200">
    <property type="entry name" value="WD40"/>
    <property type="match status" value="1"/>
</dbReference>
<comment type="function">
    <text evidence="5">Involved in mitochondrial fission. Acts as an adapter protein required to form mitochondrial fission complexes. Formation of these complexes is required to promote constriction and fission of the mitochondrial compartment at a late step in mitochondrial division.</text>
</comment>
<dbReference type="InterPro" id="IPR001680">
    <property type="entry name" value="WD40_rpt"/>
</dbReference>
<feature type="domain" description="Heterokaryon incompatibility" evidence="7">
    <location>
        <begin position="28"/>
        <end position="148"/>
    </location>
</feature>
<feature type="repeat" description="WD" evidence="6">
    <location>
        <begin position="992"/>
        <end position="1033"/>
    </location>
</feature>
<dbReference type="Gene3D" id="2.130.10.10">
    <property type="entry name" value="YVTN repeat-like/Quinoprotein amine dehydrogenase"/>
    <property type="match status" value="3"/>
</dbReference>
<comment type="caution">
    <text evidence="10">The sequence shown here is derived from an EMBL/GenBank/DDBJ whole genome shotgun (WGS) entry which is preliminary data.</text>
</comment>
<dbReference type="InterPro" id="IPR058056">
    <property type="entry name" value="WH_TANC1/2"/>
</dbReference>